<dbReference type="InterPro" id="IPR050680">
    <property type="entry name" value="YpeA/RimI_acetyltransf"/>
</dbReference>
<dbReference type="NCBIfam" id="TIGR01575">
    <property type="entry name" value="rimI"/>
    <property type="match status" value="1"/>
</dbReference>
<dbReference type="EMBL" id="CP031222">
    <property type="protein sequence ID" value="AXI04661.1"/>
    <property type="molecule type" value="Genomic_DNA"/>
</dbReference>
<feature type="active site" description="Proton acceptor" evidence="5">
    <location>
        <position position="96"/>
    </location>
</feature>
<proteinExistence type="inferred from homology"/>
<dbReference type="InterPro" id="IPR000182">
    <property type="entry name" value="GNAT_dom"/>
</dbReference>
<sequence length="149" mass="16397">MQAQDVSAVAAIEQQVEYHPWTANQFHESLNAGQRCTVITDGQQVVGFCILQPVLDEANLLLMAIDPALQGQGLGYLLLEESIERLGEGCVMIFLEVRQSNQAAIGLYQKAGFHQMGIRKNYYLADRAHFASGKEDAVLMALTRGNPFA</sequence>
<dbReference type="KEGG" id="mbah:HYN46_11225"/>
<evidence type="ECO:0000256" key="4">
    <source>
        <dbReference type="ARBA" id="ARBA00023315"/>
    </source>
</evidence>
<dbReference type="CDD" id="cd04301">
    <property type="entry name" value="NAT_SF"/>
    <property type="match status" value="1"/>
</dbReference>
<evidence type="ECO:0000259" key="7">
    <source>
        <dbReference type="PROSITE" id="PS51186"/>
    </source>
</evidence>
<dbReference type="EC" id="2.3.1.266" evidence="5 6"/>
<evidence type="ECO:0000256" key="6">
    <source>
        <dbReference type="RuleBase" id="RU363094"/>
    </source>
</evidence>
<dbReference type="OrthoDB" id="9796919at2"/>
<comment type="function">
    <text evidence="5 6">Acetylates the N-terminal alanine of ribosomal protein bS18.</text>
</comment>
<dbReference type="Gene3D" id="3.40.630.30">
    <property type="match status" value="1"/>
</dbReference>
<dbReference type="Pfam" id="PF00583">
    <property type="entry name" value="Acetyltransf_1"/>
    <property type="match status" value="1"/>
</dbReference>
<feature type="binding site" evidence="5">
    <location>
        <begin position="63"/>
        <end position="65"/>
    </location>
    <ligand>
        <name>acetyl-CoA</name>
        <dbReference type="ChEBI" id="CHEBI:57288"/>
    </ligand>
</feature>
<feature type="domain" description="N-acetyltransferase" evidence="7">
    <location>
        <begin position="1"/>
        <end position="145"/>
    </location>
</feature>
<comment type="similarity">
    <text evidence="1 5 6">Belongs to the acetyltransferase family. RimI subfamily.</text>
</comment>
<organism evidence="8 9">
    <name type="scientific">Aquirhabdus parva</name>
    <dbReference type="NCBI Taxonomy" id="2283318"/>
    <lineage>
        <taxon>Bacteria</taxon>
        <taxon>Pseudomonadati</taxon>
        <taxon>Pseudomonadota</taxon>
        <taxon>Gammaproteobacteria</taxon>
        <taxon>Moraxellales</taxon>
        <taxon>Moraxellaceae</taxon>
        <taxon>Aquirhabdus</taxon>
    </lineage>
</organism>
<reference evidence="8 9" key="1">
    <citation type="submission" date="2018-07" db="EMBL/GenBank/DDBJ databases">
        <title>Genome sequencing of Moraxellaceae gen. HYN0046.</title>
        <authorList>
            <person name="Kim M."/>
            <person name="Yi H."/>
        </authorList>
    </citation>
    <scope>NUCLEOTIDE SEQUENCE [LARGE SCALE GENOMIC DNA]</scope>
    <source>
        <strain evidence="8 9">HYN0046</strain>
    </source>
</reference>
<dbReference type="InterPro" id="IPR016181">
    <property type="entry name" value="Acyl_CoA_acyltransferase"/>
</dbReference>
<evidence type="ECO:0000256" key="5">
    <source>
        <dbReference type="HAMAP-Rule" id="MF_02210"/>
    </source>
</evidence>
<dbReference type="InterPro" id="IPR006464">
    <property type="entry name" value="AcTrfase_RimI/Ard1"/>
</dbReference>
<dbReference type="Proteomes" id="UP000253940">
    <property type="component" value="Chromosome"/>
</dbReference>
<evidence type="ECO:0000256" key="1">
    <source>
        <dbReference type="ARBA" id="ARBA00005395"/>
    </source>
</evidence>
<dbReference type="HAMAP" id="MF_02210">
    <property type="entry name" value="RimI"/>
    <property type="match status" value="1"/>
</dbReference>
<gene>
    <name evidence="5 8" type="primary">rimI</name>
    <name evidence="8" type="ORF">HYN46_11225</name>
</gene>
<dbReference type="InterPro" id="IPR043690">
    <property type="entry name" value="RimI"/>
</dbReference>
<comment type="caution">
    <text evidence="5">Lacks conserved residue(s) required for the propagation of feature annotation.</text>
</comment>
<accession>A0A345PBK2</accession>
<keyword evidence="2 5" id="KW-0963">Cytoplasm</keyword>
<keyword evidence="3 5" id="KW-0808">Transferase</keyword>
<dbReference type="PROSITE" id="PS51186">
    <property type="entry name" value="GNAT"/>
    <property type="match status" value="1"/>
</dbReference>
<feature type="binding site" evidence="5">
    <location>
        <position position="101"/>
    </location>
    <ligand>
        <name>acetyl-CoA</name>
        <dbReference type="ChEBI" id="CHEBI:57288"/>
    </ligand>
</feature>
<evidence type="ECO:0000313" key="9">
    <source>
        <dbReference type="Proteomes" id="UP000253940"/>
    </source>
</evidence>
<dbReference type="PANTHER" id="PTHR43420:SF44">
    <property type="entry name" value="ACETYLTRANSFERASE YPEA"/>
    <property type="match status" value="1"/>
</dbReference>
<evidence type="ECO:0000313" key="8">
    <source>
        <dbReference type="EMBL" id="AXI04661.1"/>
    </source>
</evidence>
<name>A0A345PBK2_9GAMM</name>
<comment type="catalytic activity">
    <reaction evidence="5 6">
        <text>N-terminal L-alanyl-[ribosomal protein bS18] + acetyl-CoA = N-terminal N(alpha)-acetyl-L-alanyl-[ribosomal protein bS18] + CoA + H(+)</text>
        <dbReference type="Rhea" id="RHEA:43756"/>
        <dbReference type="Rhea" id="RHEA-COMP:10676"/>
        <dbReference type="Rhea" id="RHEA-COMP:10677"/>
        <dbReference type="ChEBI" id="CHEBI:15378"/>
        <dbReference type="ChEBI" id="CHEBI:57287"/>
        <dbReference type="ChEBI" id="CHEBI:57288"/>
        <dbReference type="ChEBI" id="CHEBI:64718"/>
        <dbReference type="ChEBI" id="CHEBI:83683"/>
        <dbReference type="EC" id="2.3.1.266"/>
    </reaction>
</comment>
<dbReference type="PANTHER" id="PTHR43420">
    <property type="entry name" value="ACETYLTRANSFERASE"/>
    <property type="match status" value="1"/>
</dbReference>
<feature type="active site" description="Proton donor" evidence="5">
    <location>
        <position position="108"/>
    </location>
</feature>
<keyword evidence="4 5" id="KW-0012">Acyltransferase</keyword>
<protein>
    <recommendedName>
        <fullName evidence="5 6">[Ribosomal protein bS18]-alanine N-acetyltransferase</fullName>
        <ecNumber evidence="5 6">2.3.1.266</ecNumber>
    </recommendedName>
</protein>
<dbReference type="SUPFAM" id="SSF55729">
    <property type="entry name" value="Acyl-CoA N-acyltransferases (Nat)"/>
    <property type="match status" value="1"/>
</dbReference>
<dbReference type="AlphaFoldDB" id="A0A345PBK2"/>
<evidence type="ECO:0000256" key="3">
    <source>
        <dbReference type="ARBA" id="ARBA00022679"/>
    </source>
</evidence>
<dbReference type="GO" id="GO:0005737">
    <property type="term" value="C:cytoplasm"/>
    <property type="evidence" value="ECO:0007669"/>
    <property type="project" value="UniProtKB-SubCell"/>
</dbReference>
<evidence type="ECO:0000256" key="2">
    <source>
        <dbReference type="ARBA" id="ARBA00022490"/>
    </source>
</evidence>
<dbReference type="GO" id="GO:0008999">
    <property type="term" value="F:protein-N-terminal-alanine acetyltransferase activity"/>
    <property type="evidence" value="ECO:0007669"/>
    <property type="project" value="UniProtKB-UniRule"/>
</dbReference>
<comment type="subcellular location">
    <subcellularLocation>
        <location evidence="5 6">Cytoplasm</location>
    </subcellularLocation>
</comment>
<keyword evidence="9" id="KW-1185">Reference proteome</keyword>